<dbReference type="PANTHER" id="PTHR42709:SF2">
    <property type="entry name" value="INNER MEMBRANE PROTEIN YOHD"/>
    <property type="match status" value="1"/>
</dbReference>
<proteinExistence type="predicted"/>
<evidence type="ECO:0000259" key="2">
    <source>
        <dbReference type="Pfam" id="PF09335"/>
    </source>
</evidence>
<keyword evidence="1" id="KW-0472">Membrane</keyword>
<gene>
    <name evidence="3" type="ORF">ENJ67_05980</name>
</gene>
<reference evidence="3" key="1">
    <citation type="journal article" date="2020" name="mSystems">
        <title>Genome- and Community-Level Interaction Insights into Carbon Utilization and Element Cycling Functions of Hydrothermarchaeota in Hydrothermal Sediment.</title>
        <authorList>
            <person name="Zhou Z."/>
            <person name="Liu Y."/>
            <person name="Xu W."/>
            <person name="Pan J."/>
            <person name="Luo Z.H."/>
            <person name="Li M."/>
        </authorList>
    </citation>
    <scope>NUCLEOTIDE SEQUENCE [LARGE SCALE GENOMIC DNA]</scope>
    <source>
        <strain evidence="3">HyVt-507</strain>
    </source>
</reference>
<feature type="transmembrane region" description="Helical" evidence="1">
    <location>
        <begin position="41"/>
        <end position="67"/>
    </location>
</feature>
<evidence type="ECO:0000256" key="1">
    <source>
        <dbReference type="SAM" id="Phobius"/>
    </source>
</evidence>
<dbReference type="EMBL" id="DRNH01000322">
    <property type="protein sequence ID" value="HFB54268.1"/>
    <property type="molecule type" value="Genomic_DNA"/>
</dbReference>
<dbReference type="PANTHER" id="PTHR42709">
    <property type="entry name" value="ALKALINE PHOSPHATASE LIKE PROTEIN"/>
    <property type="match status" value="1"/>
</dbReference>
<dbReference type="InterPro" id="IPR051311">
    <property type="entry name" value="DedA_domain"/>
</dbReference>
<evidence type="ECO:0000313" key="3">
    <source>
        <dbReference type="EMBL" id="HFB54268.1"/>
    </source>
</evidence>
<dbReference type="GO" id="GO:0005886">
    <property type="term" value="C:plasma membrane"/>
    <property type="evidence" value="ECO:0007669"/>
    <property type="project" value="TreeGrafter"/>
</dbReference>
<dbReference type="Pfam" id="PF09335">
    <property type="entry name" value="VTT_dom"/>
    <property type="match status" value="1"/>
</dbReference>
<organism evidence="3">
    <name type="scientific">Sulfurimonas autotrophica</name>
    <dbReference type="NCBI Taxonomy" id="202747"/>
    <lineage>
        <taxon>Bacteria</taxon>
        <taxon>Pseudomonadati</taxon>
        <taxon>Campylobacterota</taxon>
        <taxon>Epsilonproteobacteria</taxon>
        <taxon>Campylobacterales</taxon>
        <taxon>Sulfurimonadaceae</taxon>
        <taxon>Sulfurimonas</taxon>
    </lineage>
</organism>
<feature type="transmembrane region" description="Helical" evidence="1">
    <location>
        <begin position="153"/>
        <end position="175"/>
    </location>
</feature>
<feature type="transmembrane region" description="Helical" evidence="1">
    <location>
        <begin position="124"/>
        <end position="147"/>
    </location>
</feature>
<dbReference type="InterPro" id="IPR032816">
    <property type="entry name" value="VTT_dom"/>
</dbReference>
<keyword evidence="1" id="KW-1133">Transmembrane helix</keyword>
<comment type="caution">
    <text evidence="3">The sequence shown here is derived from an EMBL/GenBank/DDBJ whole genome shotgun (WGS) entry which is preliminary data.</text>
</comment>
<feature type="transmembrane region" description="Helical" evidence="1">
    <location>
        <begin position="12"/>
        <end position="34"/>
    </location>
</feature>
<name>A0A7C3C4N6_9BACT</name>
<dbReference type="Proteomes" id="UP000886390">
    <property type="component" value="Unassembled WGS sequence"/>
</dbReference>
<accession>A0A7C3C4N6</accession>
<feature type="domain" description="VTT" evidence="2">
    <location>
        <begin position="25"/>
        <end position="143"/>
    </location>
</feature>
<dbReference type="AlphaFoldDB" id="A0A7C3C4N6"/>
<sequence>MDIYNFLYEHFSYSILFIWSLFEGEIGLALAGMLSKEKALLFEYVVAIAIIGALLGDITVFLTGYFFRKKSKVLLKTYEKKVKNIERWLRKYGSWVIIFERFIYGTHIPALLMLGTSQYSFFKFFFLDIIGVTLWAVTFTTLGFYFGEKAIDTLFFIQHHLSVVMLLGLFFLLVYKLKN</sequence>
<protein>
    <submittedName>
        <fullName evidence="3">DedA family protein</fullName>
    </submittedName>
</protein>
<keyword evidence="1" id="KW-0812">Transmembrane</keyword>
<feature type="transmembrane region" description="Helical" evidence="1">
    <location>
        <begin position="92"/>
        <end position="112"/>
    </location>
</feature>